<dbReference type="SUPFAM" id="SSF81301">
    <property type="entry name" value="Nucleotidyltransferase"/>
    <property type="match status" value="1"/>
</dbReference>
<dbReference type="PANTHER" id="PTHR34822">
    <property type="entry name" value="GRPB DOMAIN PROTEIN (AFU_ORTHOLOGUE AFUA_1G01530)"/>
    <property type="match status" value="1"/>
</dbReference>
<proteinExistence type="predicted"/>
<keyword evidence="2" id="KW-1185">Reference proteome</keyword>
<dbReference type="Proteomes" id="UP000219072">
    <property type="component" value="Unassembled WGS sequence"/>
</dbReference>
<dbReference type="Gene3D" id="3.30.460.10">
    <property type="entry name" value="Beta Polymerase, domain 2"/>
    <property type="match status" value="1"/>
</dbReference>
<dbReference type="InterPro" id="IPR007344">
    <property type="entry name" value="GrpB/CoaE"/>
</dbReference>
<dbReference type="EMBL" id="OCNE01000011">
    <property type="protein sequence ID" value="SOD63619.1"/>
    <property type="molecule type" value="Genomic_DNA"/>
</dbReference>
<dbReference type="AlphaFoldDB" id="A0A286DY79"/>
<evidence type="ECO:0000313" key="2">
    <source>
        <dbReference type="Proteomes" id="UP000219072"/>
    </source>
</evidence>
<dbReference type="GO" id="GO:0016740">
    <property type="term" value="F:transferase activity"/>
    <property type="evidence" value="ECO:0007669"/>
    <property type="project" value="UniProtKB-KW"/>
</dbReference>
<dbReference type="PANTHER" id="PTHR34822:SF1">
    <property type="entry name" value="GRPB FAMILY PROTEIN"/>
    <property type="match status" value="1"/>
</dbReference>
<dbReference type="Pfam" id="PF04229">
    <property type="entry name" value="GrpB"/>
    <property type="match status" value="1"/>
</dbReference>
<organism evidence="1 2">
    <name type="scientific">Streptomyces zhaozhouensis</name>
    <dbReference type="NCBI Taxonomy" id="1300267"/>
    <lineage>
        <taxon>Bacteria</taxon>
        <taxon>Bacillati</taxon>
        <taxon>Actinomycetota</taxon>
        <taxon>Actinomycetes</taxon>
        <taxon>Kitasatosporales</taxon>
        <taxon>Streptomycetaceae</taxon>
        <taxon>Streptomyces</taxon>
    </lineage>
</organism>
<sequence length="173" mass="19376">MTIEIVDYDPSWPERAEREIVRIRTLLPGVLNAVEHFGSTSVPGLAAKPVIDLMASVDALALVSARDAELAAAGLRFVDAGMPERLFYQDVDRGLNFHVVTADSWENRKERLFRDHLRAHPEDAAAYAEVKRRLAATTDDVARYTRGKTELIQRVMDEARAARGLPPVPVWEE</sequence>
<name>A0A286DY79_9ACTN</name>
<accession>A0A286DY79</accession>
<dbReference type="InterPro" id="IPR043519">
    <property type="entry name" value="NT_sf"/>
</dbReference>
<gene>
    <name evidence="1" type="ORF">SAMN06297387_111168</name>
</gene>
<reference evidence="1 2" key="1">
    <citation type="submission" date="2017-09" db="EMBL/GenBank/DDBJ databases">
        <authorList>
            <person name="Ehlers B."/>
            <person name="Leendertz F.H."/>
        </authorList>
    </citation>
    <scope>NUCLEOTIDE SEQUENCE [LARGE SCALE GENOMIC DNA]</scope>
    <source>
        <strain evidence="1 2">CGMCC 4.7095</strain>
    </source>
</reference>
<dbReference type="RefSeq" id="WP_097232071.1">
    <property type="nucleotide sequence ID" value="NZ_OCNE01000011.1"/>
</dbReference>
<dbReference type="OrthoDB" id="9799092at2"/>
<protein>
    <submittedName>
        <fullName evidence="1">GrpB domain, predicted nucleotidyltransferase, UPF0157 family</fullName>
    </submittedName>
</protein>
<keyword evidence="1" id="KW-0808">Transferase</keyword>
<evidence type="ECO:0000313" key="1">
    <source>
        <dbReference type="EMBL" id="SOD63619.1"/>
    </source>
</evidence>